<evidence type="ECO:0000259" key="4">
    <source>
        <dbReference type="PROSITE" id="PS01124"/>
    </source>
</evidence>
<keyword evidence="2" id="KW-0238">DNA-binding</keyword>
<dbReference type="Pfam" id="PF02311">
    <property type="entry name" value="AraC_binding"/>
    <property type="match status" value="1"/>
</dbReference>
<dbReference type="GO" id="GO:0003700">
    <property type="term" value="F:DNA-binding transcription factor activity"/>
    <property type="evidence" value="ECO:0007669"/>
    <property type="project" value="InterPro"/>
</dbReference>
<evidence type="ECO:0000256" key="1">
    <source>
        <dbReference type="ARBA" id="ARBA00023015"/>
    </source>
</evidence>
<evidence type="ECO:0000313" key="5">
    <source>
        <dbReference type="EMBL" id="MBT1688401.1"/>
    </source>
</evidence>
<keyword evidence="6" id="KW-1185">Reference proteome</keyword>
<evidence type="ECO:0000313" key="6">
    <source>
        <dbReference type="Proteomes" id="UP001319180"/>
    </source>
</evidence>
<dbReference type="InterPro" id="IPR009057">
    <property type="entry name" value="Homeodomain-like_sf"/>
</dbReference>
<dbReference type="Gene3D" id="1.10.10.60">
    <property type="entry name" value="Homeodomain-like"/>
    <property type="match status" value="1"/>
</dbReference>
<accession>A0AAP2GIJ7</accession>
<proteinExistence type="predicted"/>
<dbReference type="SUPFAM" id="SSF51215">
    <property type="entry name" value="Regulatory protein AraC"/>
    <property type="match status" value="1"/>
</dbReference>
<protein>
    <submittedName>
        <fullName evidence="5">Helix-turn-helix transcriptional regulator</fullName>
    </submittedName>
</protein>
<keyword evidence="1" id="KW-0805">Transcription regulation</keyword>
<feature type="domain" description="HTH araC/xylS-type" evidence="4">
    <location>
        <begin position="190"/>
        <end position="299"/>
    </location>
</feature>
<evidence type="ECO:0000256" key="2">
    <source>
        <dbReference type="ARBA" id="ARBA00023125"/>
    </source>
</evidence>
<sequence>MQPKSETLEDFYNRYPAKRPAAYDPALPSETGHFNVYRRDSCNRYAPYNRRDYYKISLIRGQGNLYFADKTIEINQPALVFFNPKVPYAWEAVSEVQAGYFCLFTDGFINTKGNESILESPLFQVGCSPVFFLSPEQDEHIGRFFERMVSERDSEYAHKFELLRNYVNLVIHEALKMHPAESHHPTSASARIASLFIELLERQFPVDSVEHSLKLRTANDYAERLSIHPNHLNRAVKEVTGKTTTDHIAERIVREARALLMHTDWSVSQIGYSLGFEYPAYFNNFFKKQTQATPRSLRK</sequence>
<dbReference type="InterPro" id="IPR018060">
    <property type="entry name" value="HTH_AraC"/>
</dbReference>
<evidence type="ECO:0000256" key="3">
    <source>
        <dbReference type="ARBA" id="ARBA00023163"/>
    </source>
</evidence>
<dbReference type="InterPro" id="IPR003313">
    <property type="entry name" value="AraC-bd"/>
</dbReference>
<keyword evidence="3" id="KW-0804">Transcription</keyword>
<dbReference type="RefSeq" id="WP_254091627.1">
    <property type="nucleotide sequence ID" value="NZ_JAHESC010000025.1"/>
</dbReference>
<dbReference type="InterPro" id="IPR037923">
    <property type="entry name" value="HTH-like"/>
</dbReference>
<dbReference type="PANTHER" id="PTHR43280">
    <property type="entry name" value="ARAC-FAMILY TRANSCRIPTIONAL REGULATOR"/>
    <property type="match status" value="1"/>
</dbReference>
<reference evidence="5 6" key="1">
    <citation type="submission" date="2021-05" db="EMBL/GenBank/DDBJ databases">
        <title>A Polyphasic approach of four new species of the genus Ohtaekwangia: Ohtaekwangia histidinii sp. nov., Ohtaekwangia cretensis sp. nov., Ohtaekwangia indiensis sp. nov., Ohtaekwangia reichenbachii sp. nov. from diverse environment.</title>
        <authorList>
            <person name="Octaviana S."/>
        </authorList>
    </citation>
    <scope>NUCLEOTIDE SEQUENCE [LARGE SCALE GENOMIC DNA]</scope>
    <source>
        <strain evidence="5 6">PWU37</strain>
    </source>
</reference>
<dbReference type="SMART" id="SM00342">
    <property type="entry name" value="HTH_ARAC"/>
    <property type="match status" value="1"/>
</dbReference>
<dbReference type="SUPFAM" id="SSF46689">
    <property type="entry name" value="Homeodomain-like"/>
    <property type="match status" value="1"/>
</dbReference>
<dbReference type="EMBL" id="JAHESC010000025">
    <property type="protein sequence ID" value="MBT1688401.1"/>
    <property type="molecule type" value="Genomic_DNA"/>
</dbReference>
<dbReference type="Pfam" id="PF12833">
    <property type="entry name" value="HTH_18"/>
    <property type="match status" value="1"/>
</dbReference>
<comment type="caution">
    <text evidence="5">The sequence shown here is derived from an EMBL/GenBank/DDBJ whole genome shotgun (WGS) entry which is preliminary data.</text>
</comment>
<dbReference type="AlphaFoldDB" id="A0AAP2GIJ7"/>
<dbReference type="GO" id="GO:0043565">
    <property type="term" value="F:sequence-specific DNA binding"/>
    <property type="evidence" value="ECO:0007669"/>
    <property type="project" value="InterPro"/>
</dbReference>
<dbReference type="PANTHER" id="PTHR43280:SF32">
    <property type="entry name" value="TRANSCRIPTIONAL REGULATORY PROTEIN"/>
    <property type="match status" value="1"/>
</dbReference>
<dbReference type="Proteomes" id="UP001319180">
    <property type="component" value="Unassembled WGS sequence"/>
</dbReference>
<name>A0AAP2GIJ7_9BACT</name>
<dbReference type="PROSITE" id="PS01124">
    <property type="entry name" value="HTH_ARAC_FAMILY_2"/>
    <property type="match status" value="1"/>
</dbReference>
<organism evidence="5 6">
    <name type="scientific">Dawidia soli</name>
    <dbReference type="NCBI Taxonomy" id="2782352"/>
    <lineage>
        <taxon>Bacteria</taxon>
        <taxon>Pseudomonadati</taxon>
        <taxon>Bacteroidota</taxon>
        <taxon>Cytophagia</taxon>
        <taxon>Cytophagales</taxon>
        <taxon>Chryseotaleaceae</taxon>
        <taxon>Dawidia</taxon>
    </lineage>
</organism>
<gene>
    <name evidence="5" type="ORF">KK078_17655</name>
</gene>